<keyword evidence="2" id="KW-1185">Reference proteome</keyword>
<dbReference type="STRING" id="136037.A0A067QVN0"/>
<dbReference type="AlphaFoldDB" id="A0A067QVN0"/>
<evidence type="ECO:0000313" key="1">
    <source>
        <dbReference type="EMBL" id="KDR13224.1"/>
    </source>
</evidence>
<accession>A0A067QVN0</accession>
<proteinExistence type="predicted"/>
<dbReference type="Proteomes" id="UP000027135">
    <property type="component" value="Unassembled WGS sequence"/>
</dbReference>
<reference evidence="1 2" key="1">
    <citation type="journal article" date="2014" name="Nat. Commun.">
        <title>Molecular traces of alternative social organization in a termite genome.</title>
        <authorList>
            <person name="Terrapon N."/>
            <person name="Li C."/>
            <person name="Robertson H.M."/>
            <person name="Ji L."/>
            <person name="Meng X."/>
            <person name="Booth W."/>
            <person name="Chen Z."/>
            <person name="Childers C.P."/>
            <person name="Glastad K.M."/>
            <person name="Gokhale K."/>
            <person name="Gowin J."/>
            <person name="Gronenberg W."/>
            <person name="Hermansen R.A."/>
            <person name="Hu H."/>
            <person name="Hunt B.G."/>
            <person name="Huylmans A.K."/>
            <person name="Khalil S.M."/>
            <person name="Mitchell R.D."/>
            <person name="Munoz-Torres M.C."/>
            <person name="Mustard J.A."/>
            <person name="Pan H."/>
            <person name="Reese J.T."/>
            <person name="Scharf M.E."/>
            <person name="Sun F."/>
            <person name="Vogel H."/>
            <person name="Xiao J."/>
            <person name="Yang W."/>
            <person name="Yang Z."/>
            <person name="Yang Z."/>
            <person name="Zhou J."/>
            <person name="Zhu J."/>
            <person name="Brent C.S."/>
            <person name="Elsik C.G."/>
            <person name="Goodisman M.A."/>
            <person name="Liberles D.A."/>
            <person name="Roe R.M."/>
            <person name="Vargo E.L."/>
            <person name="Vilcinskas A."/>
            <person name="Wang J."/>
            <person name="Bornberg-Bauer E."/>
            <person name="Korb J."/>
            <person name="Zhang G."/>
            <person name="Liebig J."/>
        </authorList>
    </citation>
    <scope>NUCLEOTIDE SEQUENCE [LARGE SCALE GENOMIC DNA]</scope>
    <source>
        <tissue evidence="1">Whole organism</tissue>
    </source>
</reference>
<sequence length="149" mass="17243">MFEDRDKINAIYHLNQLEEFMKLKGVPESLQLAIAFKSISDPVAKQWMSAVSHTLNYYEQFKVAFTKTFWSKMTQSRVKCSIYQDKYEKQSNLSMSGHLIEYAVLASYLGMSDAEFIDAIKLHYPVNIQRCLVGSLGYRAGNHRRFEAP</sequence>
<protein>
    <submittedName>
        <fullName evidence="1">Uncharacterized protein</fullName>
    </submittedName>
</protein>
<dbReference type="EMBL" id="KK852960">
    <property type="protein sequence ID" value="KDR13224.1"/>
    <property type="molecule type" value="Genomic_DNA"/>
</dbReference>
<dbReference type="InParanoid" id="A0A067QVN0"/>
<gene>
    <name evidence="1" type="ORF">L798_13016</name>
</gene>
<evidence type="ECO:0000313" key="2">
    <source>
        <dbReference type="Proteomes" id="UP000027135"/>
    </source>
</evidence>
<organism evidence="1 2">
    <name type="scientific">Zootermopsis nevadensis</name>
    <name type="common">Dampwood termite</name>
    <dbReference type="NCBI Taxonomy" id="136037"/>
    <lineage>
        <taxon>Eukaryota</taxon>
        <taxon>Metazoa</taxon>
        <taxon>Ecdysozoa</taxon>
        <taxon>Arthropoda</taxon>
        <taxon>Hexapoda</taxon>
        <taxon>Insecta</taxon>
        <taxon>Pterygota</taxon>
        <taxon>Neoptera</taxon>
        <taxon>Polyneoptera</taxon>
        <taxon>Dictyoptera</taxon>
        <taxon>Blattodea</taxon>
        <taxon>Blattoidea</taxon>
        <taxon>Termitoidae</taxon>
        <taxon>Termopsidae</taxon>
        <taxon>Zootermopsis</taxon>
    </lineage>
</organism>
<name>A0A067QVN0_ZOONE</name>